<dbReference type="EMBL" id="LAZR01055642">
    <property type="protein sequence ID" value="KKK75920.1"/>
    <property type="molecule type" value="Genomic_DNA"/>
</dbReference>
<reference evidence="1" key="1">
    <citation type="journal article" date="2015" name="Nature">
        <title>Complex archaea that bridge the gap between prokaryotes and eukaryotes.</title>
        <authorList>
            <person name="Spang A."/>
            <person name="Saw J.H."/>
            <person name="Jorgensen S.L."/>
            <person name="Zaremba-Niedzwiedzka K."/>
            <person name="Martijn J."/>
            <person name="Lind A.E."/>
            <person name="van Eijk R."/>
            <person name="Schleper C."/>
            <person name="Guy L."/>
            <person name="Ettema T.J."/>
        </authorList>
    </citation>
    <scope>NUCLEOTIDE SEQUENCE</scope>
</reference>
<proteinExistence type="predicted"/>
<evidence type="ECO:0000313" key="1">
    <source>
        <dbReference type="EMBL" id="KKK75920.1"/>
    </source>
</evidence>
<comment type="caution">
    <text evidence="1">The sequence shown here is derived from an EMBL/GenBank/DDBJ whole genome shotgun (WGS) entry which is preliminary data.</text>
</comment>
<feature type="non-terminal residue" evidence="1">
    <location>
        <position position="1"/>
    </location>
</feature>
<dbReference type="AlphaFoldDB" id="A0A0F8YQA5"/>
<name>A0A0F8YQA5_9ZZZZ</name>
<gene>
    <name evidence="1" type="ORF">LCGC14_2868910</name>
</gene>
<protein>
    <submittedName>
        <fullName evidence="1">Uncharacterized protein</fullName>
    </submittedName>
</protein>
<accession>A0A0F8YQA5</accession>
<organism evidence="1">
    <name type="scientific">marine sediment metagenome</name>
    <dbReference type="NCBI Taxonomy" id="412755"/>
    <lineage>
        <taxon>unclassified sequences</taxon>
        <taxon>metagenomes</taxon>
        <taxon>ecological metagenomes</taxon>
    </lineage>
</organism>
<sequence>IDLAATLQELIDEPPFKEVSDEGGSSTTAGARIPGWLLRRIVRLRELKGSPYDINSDVIRDAIYIGLRILHLRYKITSDWEVETKLAAAVDAVSAGRRVRRQVEELVAGLDEMYRDGDLDKAASNLSEYVLAAVNLDSVWHRDKVFQILAESRIVPDIAKRCAETVRKILEVETKKKR</sequence>